<organism evidence="7 8">
    <name type="scientific">Desmophyllum pertusum</name>
    <dbReference type="NCBI Taxonomy" id="174260"/>
    <lineage>
        <taxon>Eukaryota</taxon>
        <taxon>Metazoa</taxon>
        <taxon>Cnidaria</taxon>
        <taxon>Anthozoa</taxon>
        <taxon>Hexacorallia</taxon>
        <taxon>Scleractinia</taxon>
        <taxon>Caryophylliina</taxon>
        <taxon>Caryophylliidae</taxon>
        <taxon>Desmophyllum</taxon>
    </lineage>
</organism>
<evidence type="ECO:0000256" key="3">
    <source>
        <dbReference type="ARBA" id="ARBA00022723"/>
    </source>
</evidence>
<dbReference type="Gene3D" id="3.40.50.920">
    <property type="match status" value="1"/>
</dbReference>
<feature type="domain" description="Transketolase C-terminal" evidence="6">
    <location>
        <begin position="8"/>
        <end position="93"/>
    </location>
</feature>
<accession>A0A9W9ZBG1</accession>
<dbReference type="InterPro" id="IPR051424">
    <property type="entry name" value="Transketolase-like"/>
</dbReference>
<comment type="caution">
    <text evidence="7">The sequence shown here is derived from an EMBL/GenBank/DDBJ whole genome shotgun (WGS) entry which is preliminary data.</text>
</comment>
<evidence type="ECO:0000256" key="2">
    <source>
        <dbReference type="ARBA" id="ARBA00022679"/>
    </source>
</evidence>
<evidence type="ECO:0000256" key="1">
    <source>
        <dbReference type="ARBA" id="ARBA00013152"/>
    </source>
</evidence>
<dbReference type="Pfam" id="PF02780">
    <property type="entry name" value="Transketolase_C"/>
    <property type="match status" value="1"/>
</dbReference>
<reference evidence="7" key="1">
    <citation type="submission" date="2023-01" db="EMBL/GenBank/DDBJ databases">
        <title>Genome assembly of the deep-sea coral Lophelia pertusa.</title>
        <authorList>
            <person name="Herrera S."/>
            <person name="Cordes E."/>
        </authorList>
    </citation>
    <scope>NUCLEOTIDE SEQUENCE</scope>
    <source>
        <strain evidence="7">USNM1676648</strain>
        <tissue evidence="7">Polyp</tissue>
    </source>
</reference>
<evidence type="ECO:0000256" key="4">
    <source>
        <dbReference type="ARBA" id="ARBA00022842"/>
    </source>
</evidence>
<keyword evidence="3" id="KW-0479">Metal-binding</keyword>
<evidence type="ECO:0000259" key="6">
    <source>
        <dbReference type="Pfam" id="PF02780"/>
    </source>
</evidence>
<dbReference type="InterPro" id="IPR009014">
    <property type="entry name" value="Transketo_C/PFOR_II"/>
</dbReference>
<dbReference type="GO" id="GO:0046872">
    <property type="term" value="F:metal ion binding"/>
    <property type="evidence" value="ECO:0007669"/>
    <property type="project" value="UniProtKB-KW"/>
</dbReference>
<gene>
    <name evidence="7" type="primary">TKTL2</name>
    <name evidence="7" type="ORF">OS493_025824</name>
</gene>
<evidence type="ECO:0000313" key="7">
    <source>
        <dbReference type="EMBL" id="KAJ7377929.1"/>
    </source>
</evidence>
<dbReference type="Proteomes" id="UP001163046">
    <property type="component" value="Unassembled WGS sequence"/>
</dbReference>
<dbReference type="GO" id="GO:0004802">
    <property type="term" value="F:transketolase activity"/>
    <property type="evidence" value="ECO:0007669"/>
    <property type="project" value="UniProtKB-EC"/>
</dbReference>
<keyword evidence="4" id="KW-0460">Magnesium</keyword>
<dbReference type="GO" id="GO:0030976">
    <property type="term" value="F:thiamine pyrophosphate binding"/>
    <property type="evidence" value="ECO:0007669"/>
    <property type="project" value="TreeGrafter"/>
</dbReference>
<proteinExistence type="predicted"/>
<name>A0A9W9ZBG1_9CNID</name>
<keyword evidence="5" id="KW-0786">Thiamine pyrophosphate</keyword>
<keyword evidence="2 7" id="KW-0808">Transferase</keyword>
<protein>
    <recommendedName>
        <fullName evidence="1">transketolase</fullName>
        <ecNumber evidence="1">2.2.1.1</ecNumber>
    </recommendedName>
</protein>
<dbReference type="EMBL" id="MU826371">
    <property type="protein sequence ID" value="KAJ7377929.1"/>
    <property type="molecule type" value="Genomic_DNA"/>
</dbReference>
<evidence type="ECO:0000256" key="5">
    <source>
        <dbReference type="ARBA" id="ARBA00023052"/>
    </source>
</evidence>
<dbReference type="SUPFAM" id="SSF52922">
    <property type="entry name" value="TK C-terminal domain-like"/>
    <property type="match status" value="1"/>
</dbReference>
<dbReference type="OrthoDB" id="10267175at2759"/>
<keyword evidence="8" id="KW-1185">Reference proteome</keyword>
<evidence type="ECO:0000313" key="8">
    <source>
        <dbReference type="Proteomes" id="UP001163046"/>
    </source>
</evidence>
<dbReference type="InterPro" id="IPR033248">
    <property type="entry name" value="Transketolase_C"/>
</dbReference>
<dbReference type="EC" id="2.2.1.1" evidence="1"/>
<sequence>MKKTFEIGKAKIVREKAGDTVLVIGAGVTMVEALKAADELAKEKIHIRVMDPFTLKPIDKEAIIKHAKAVGGKILTVEDHYIEGGVGETVYCCCGQRRLGSLCVCWPCPESLAVGLGTPCWICMASVPNTLSRL</sequence>
<dbReference type="PANTHER" id="PTHR43195:SF1">
    <property type="entry name" value="FI06132P-RELATED"/>
    <property type="match status" value="1"/>
</dbReference>
<dbReference type="AlphaFoldDB" id="A0A9W9ZBG1"/>
<dbReference type="PANTHER" id="PTHR43195">
    <property type="entry name" value="TRANSKETOLASE"/>
    <property type="match status" value="1"/>
</dbReference>